<feature type="transmembrane region" description="Helical" evidence="10">
    <location>
        <begin position="118"/>
        <end position="137"/>
    </location>
</feature>
<evidence type="ECO:0000256" key="7">
    <source>
        <dbReference type="ARBA" id="ARBA00023170"/>
    </source>
</evidence>
<organism evidence="12 13">
    <name type="scientific">Elysia crispata</name>
    <name type="common">lettuce slug</name>
    <dbReference type="NCBI Taxonomy" id="231223"/>
    <lineage>
        <taxon>Eukaryota</taxon>
        <taxon>Metazoa</taxon>
        <taxon>Spiralia</taxon>
        <taxon>Lophotrochozoa</taxon>
        <taxon>Mollusca</taxon>
        <taxon>Gastropoda</taxon>
        <taxon>Heterobranchia</taxon>
        <taxon>Euthyneura</taxon>
        <taxon>Panpulmonata</taxon>
        <taxon>Sacoglossa</taxon>
        <taxon>Placobranchoidea</taxon>
        <taxon>Plakobranchidae</taxon>
        <taxon>Elysia</taxon>
    </lineage>
</organism>
<dbReference type="PROSITE" id="PS00237">
    <property type="entry name" value="G_PROTEIN_RECEP_F1_1"/>
    <property type="match status" value="1"/>
</dbReference>
<dbReference type="AlphaFoldDB" id="A0AAE0YPE0"/>
<keyword evidence="5 9" id="KW-0297">G-protein coupled receptor</keyword>
<evidence type="ECO:0000313" key="13">
    <source>
        <dbReference type="Proteomes" id="UP001283361"/>
    </source>
</evidence>
<feature type="transmembrane region" description="Helical" evidence="10">
    <location>
        <begin position="358"/>
        <end position="377"/>
    </location>
</feature>
<dbReference type="PANTHER" id="PTHR45695:SF15">
    <property type="entry name" value="OPSIN RH2"/>
    <property type="match status" value="1"/>
</dbReference>
<accession>A0AAE0YPE0</accession>
<evidence type="ECO:0000256" key="2">
    <source>
        <dbReference type="ARBA" id="ARBA00010663"/>
    </source>
</evidence>
<evidence type="ECO:0000256" key="4">
    <source>
        <dbReference type="ARBA" id="ARBA00022989"/>
    </source>
</evidence>
<dbReference type="Gene3D" id="1.20.1070.10">
    <property type="entry name" value="Rhodopsin 7-helix transmembrane proteins"/>
    <property type="match status" value="1"/>
</dbReference>
<evidence type="ECO:0000256" key="5">
    <source>
        <dbReference type="ARBA" id="ARBA00023040"/>
    </source>
</evidence>
<dbReference type="SUPFAM" id="SSF81321">
    <property type="entry name" value="Family A G protein-coupled receptor-like"/>
    <property type="match status" value="1"/>
</dbReference>
<comment type="similarity">
    <text evidence="2 9">Belongs to the G-protein coupled receptor 1 family.</text>
</comment>
<name>A0AAE0YPE0_9GAST</name>
<evidence type="ECO:0000256" key="3">
    <source>
        <dbReference type="ARBA" id="ARBA00022692"/>
    </source>
</evidence>
<keyword evidence="6 10" id="KW-0472">Membrane</keyword>
<evidence type="ECO:0000256" key="9">
    <source>
        <dbReference type="RuleBase" id="RU000688"/>
    </source>
</evidence>
<evidence type="ECO:0000256" key="1">
    <source>
        <dbReference type="ARBA" id="ARBA00004141"/>
    </source>
</evidence>
<dbReference type="PRINTS" id="PR00237">
    <property type="entry name" value="GPCRRHODOPSN"/>
</dbReference>
<dbReference type="GO" id="GO:0005886">
    <property type="term" value="C:plasma membrane"/>
    <property type="evidence" value="ECO:0007669"/>
    <property type="project" value="TreeGrafter"/>
</dbReference>
<protein>
    <recommendedName>
        <fullName evidence="11">G-protein coupled receptors family 1 profile domain-containing protein</fullName>
    </recommendedName>
</protein>
<evidence type="ECO:0000256" key="6">
    <source>
        <dbReference type="ARBA" id="ARBA00023136"/>
    </source>
</evidence>
<keyword evidence="13" id="KW-1185">Reference proteome</keyword>
<evidence type="ECO:0000259" key="11">
    <source>
        <dbReference type="PROSITE" id="PS50262"/>
    </source>
</evidence>
<evidence type="ECO:0000256" key="10">
    <source>
        <dbReference type="SAM" id="Phobius"/>
    </source>
</evidence>
<keyword evidence="7 9" id="KW-0675">Receptor</keyword>
<comment type="caution">
    <text evidence="12">The sequence shown here is derived from an EMBL/GenBank/DDBJ whole genome shotgun (WGS) entry which is preliminary data.</text>
</comment>
<feature type="transmembrane region" description="Helical" evidence="10">
    <location>
        <begin position="157"/>
        <end position="177"/>
    </location>
</feature>
<feature type="domain" description="G-protein coupled receptors family 1 profile" evidence="11">
    <location>
        <begin position="97"/>
        <end position="374"/>
    </location>
</feature>
<evidence type="ECO:0000313" key="12">
    <source>
        <dbReference type="EMBL" id="KAK3752915.1"/>
    </source>
</evidence>
<keyword evidence="4 10" id="KW-1133">Transmembrane helix</keyword>
<dbReference type="EMBL" id="JAWDGP010005734">
    <property type="protein sequence ID" value="KAK3752915.1"/>
    <property type="molecule type" value="Genomic_DNA"/>
</dbReference>
<feature type="transmembrane region" description="Helical" evidence="10">
    <location>
        <begin position="81"/>
        <end position="106"/>
    </location>
</feature>
<dbReference type="InterPro" id="IPR000276">
    <property type="entry name" value="GPCR_Rhodpsn"/>
</dbReference>
<dbReference type="InterPro" id="IPR017452">
    <property type="entry name" value="GPCR_Rhodpsn_7TM"/>
</dbReference>
<reference evidence="12" key="1">
    <citation type="journal article" date="2023" name="G3 (Bethesda)">
        <title>A reference genome for the long-term kleptoplast-retaining sea slug Elysia crispata morphotype clarki.</title>
        <authorList>
            <person name="Eastman K.E."/>
            <person name="Pendleton A.L."/>
            <person name="Shaikh M.A."/>
            <person name="Suttiyut T."/>
            <person name="Ogas R."/>
            <person name="Tomko P."/>
            <person name="Gavelis G."/>
            <person name="Widhalm J.R."/>
            <person name="Wisecaver J.H."/>
        </authorList>
    </citation>
    <scope>NUCLEOTIDE SEQUENCE</scope>
    <source>
        <strain evidence="12">ECLA1</strain>
    </source>
</reference>
<feature type="transmembrane region" description="Helical" evidence="10">
    <location>
        <begin position="198"/>
        <end position="215"/>
    </location>
</feature>
<dbReference type="PANTHER" id="PTHR45695">
    <property type="entry name" value="LEUCOKININ RECEPTOR-RELATED"/>
    <property type="match status" value="1"/>
</dbReference>
<gene>
    <name evidence="12" type="ORF">RRG08_009136</name>
</gene>
<feature type="transmembrane region" description="Helical" evidence="10">
    <location>
        <begin position="318"/>
        <end position="338"/>
    </location>
</feature>
<dbReference type="Proteomes" id="UP001283361">
    <property type="component" value="Unassembled WGS sequence"/>
</dbReference>
<sequence>MSSPSSGDSQPLSTDGLAMSGVADLINTAISSVLNFTGNITGNSTHNSTNDTDDCWNEYCWSEEDYDNNILEFIRPKNYEIVFICIYFITFVVGLVGNALVCFAVWRNHNMRTVTNVFIVNLAVGDFLVILVCLPPTLILDVMESWFLDTGTCKCILFLQTASVAVSVLTLSAIAVERWWAICYPLRFKSTLPRARKIIILIWVVALLCAIPEAITAGKKQYDFPGNYTSPYLIVCKPLWDDLNQSIFHIIQAVFFYVLPMAMMALTYTHVASVLWRHEIPGVVVATKNYGQSRKYMLDSNRNSQDDQIISRRKAARMLIAIVIMFGICYLPVHVMNVLRYFGVSASSHEHVIIQNLISHWLPYFNSAINPIIYNFMSAHFRKEFKSACFCVFGKRPRGVVIYTYRTRSKFRKEFKVSCFCCFYGIKRRPRTRRDPTFTMTFSHSNYSNCHTEEVTMASMSWITRFDLEDDVGYPCPVSLGCMRSN</sequence>
<dbReference type="Pfam" id="PF00001">
    <property type="entry name" value="7tm_1"/>
    <property type="match status" value="1"/>
</dbReference>
<evidence type="ECO:0000256" key="8">
    <source>
        <dbReference type="ARBA" id="ARBA00023224"/>
    </source>
</evidence>
<dbReference type="GO" id="GO:0004983">
    <property type="term" value="F:neuropeptide Y receptor activity"/>
    <property type="evidence" value="ECO:0007669"/>
    <property type="project" value="InterPro"/>
</dbReference>
<comment type="subcellular location">
    <subcellularLocation>
        <location evidence="1">Membrane</location>
        <topology evidence="1">Multi-pass membrane protein</topology>
    </subcellularLocation>
</comment>
<feature type="transmembrane region" description="Helical" evidence="10">
    <location>
        <begin position="247"/>
        <end position="268"/>
    </location>
</feature>
<dbReference type="InterPro" id="IPR000611">
    <property type="entry name" value="NPY_rcpt"/>
</dbReference>
<dbReference type="PROSITE" id="PS50262">
    <property type="entry name" value="G_PROTEIN_RECEP_F1_2"/>
    <property type="match status" value="1"/>
</dbReference>
<proteinExistence type="inferred from homology"/>
<keyword evidence="8 9" id="KW-0807">Transducer</keyword>
<keyword evidence="3 9" id="KW-0812">Transmembrane</keyword>
<dbReference type="PRINTS" id="PR01012">
    <property type="entry name" value="NRPEPTIDEYR"/>
</dbReference>